<keyword evidence="2" id="KW-1185">Reference proteome</keyword>
<evidence type="ECO:0000313" key="2">
    <source>
        <dbReference type="Proteomes" id="UP000543419"/>
    </source>
</evidence>
<evidence type="ECO:0000313" key="1">
    <source>
        <dbReference type="EMBL" id="NMM98174.1"/>
    </source>
</evidence>
<comment type="caution">
    <text evidence="1">The sequence shown here is derived from an EMBL/GenBank/DDBJ whole genome shotgun (WGS) entry which is preliminary data.</text>
</comment>
<dbReference type="Proteomes" id="UP000543419">
    <property type="component" value="Unassembled WGS sequence"/>
</dbReference>
<dbReference type="EMBL" id="JAAIIG010000004">
    <property type="protein sequence ID" value="NMM98174.1"/>
    <property type="molecule type" value="Genomic_DNA"/>
</dbReference>
<protein>
    <submittedName>
        <fullName evidence="1">Uncharacterized protein</fullName>
    </submittedName>
</protein>
<name>A0A7Y0EXG9_9BIFI</name>
<reference evidence="1 2" key="1">
    <citation type="submission" date="2020-02" db="EMBL/GenBank/DDBJ databases">
        <title>Characterization of phylogenetic diversity of novel bifidobacterial species isolated in Czech ZOOs.</title>
        <authorList>
            <person name="Lugli G.A."/>
            <person name="Vera N.B."/>
            <person name="Ventura M."/>
        </authorList>
    </citation>
    <scope>NUCLEOTIDE SEQUENCE [LARGE SCALE GENOMIC DNA]</scope>
    <source>
        <strain evidence="1 2">DSM 109959</strain>
    </source>
</reference>
<proteinExistence type="predicted"/>
<dbReference type="AlphaFoldDB" id="A0A7Y0EXG9"/>
<sequence>MVKTGTPHLRYLAHSTVFRAQFRKKFHNNRGKAS</sequence>
<gene>
    <name evidence="1" type="ORF">G1C97_1123</name>
</gene>
<accession>A0A7Y0EXG9</accession>
<organism evidence="1 2">
    <name type="scientific">Bifidobacterium olomucense</name>
    <dbReference type="NCBI Taxonomy" id="2675324"/>
    <lineage>
        <taxon>Bacteria</taxon>
        <taxon>Bacillati</taxon>
        <taxon>Actinomycetota</taxon>
        <taxon>Actinomycetes</taxon>
        <taxon>Bifidobacteriales</taxon>
        <taxon>Bifidobacteriaceae</taxon>
        <taxon>Bifidobacterium</taxon>
    </lineage>
</organism>